<accession>A0A9N7V7S4</accession>
<evidence type="ECO:0000313" key="1">
    <source>
        <dbReference type="EMBL" id="CAB1447379.1"/>
    </source>
</evidence>
<comment type="caution">
    <text evidence="1">The sequence shown here is derived from an EMBL/GenBank/DDBJ whole genome shotgun (WGS) entry which is preliminary data.</text>
</comment>
<dbReference type="EMBL" id="CADEAL010003945">
    <property type="protein sequence ID" value="CAB1447379.1"/>
    <property type="molecule type" value="Genomic_DNA"/>
</dbReference>
<gene>
    <name evidence="1" type="ORF">PLEPLA_LOCUS35072</name>
</gene>
<protein>
    <submittedName>
        <fullName evidence="1">Uncharacterized protein</fullName>
    </submittedName>
</protein>
<dbReference type="AlphaFoldDB" id="A0A9N7V7S4"/>
<sequence length="110" mass="12470">MRTPPGRWRNWALWEDGIPRLHEGCALKRFSISLPVSRKKRRKVTSSPGDAQRFPVCVMSTAADSACLVEVGQILRPSPSRVMSVLLLLLPGTWNQHQICPRSLHLRFVL</sequence>
<organism evidence="1 2">
    <name type="scientific">Pleuronectes platessa</name>
    <name type="common">European plaice</name>
    <dbReference type="NCBI Taxonomy" id="8262"/>
    <lineage>
        <taxon>Eukaryota</taxon>
        <taxon>Metazoa</taxon>
        <taxon>Chordata</taxon>
        <taxon>Craniata</taxon>
        <taxon>Vertebrata</taxon>
        <taxon>Euteleostomi</taxon>
        <taxon>Actinopterygii</taxon>
        <taxon>Neopterygii</taxon>
        <taxon>Teleostei</taxon>
        <taxon>Neoteleostei</taxon>
        <taxon>Acanthomorphata</taxon>
        <taxon>Carangaria</taxon>
        <taxon>Pleuronectiformes</taxon>
        <taxon>Pleuronectoidei</taxon>
        <taxon>Pleuronectidae</taxon>
        <taxon>Pleuronectes</taxon>
    </lineage>
</organism>
<name>A0A9N7V7S4_PLEPL</name>
<proteinExistence type="predicted"/>
<evidence type="ECO:0000313" key="2">
    <source>
        <dbReference type="Proteomes" id="UP001153269"/>
    </source>
</evidence>
<keyword evidence="2" id="KW-1185">Reference proteome</keyword>
<dbReference type="Proteomes" id="UP001153269">
    <property type="component" value="Unassembled WGS sequence"/>
</dbReference>
<reference evidence="1" key="1">
    <citation type="submission" date="2020-03" db="EMBL/GenBank/DDBJ databases">
        <authorList>
            <person name="Weist P."/>
        </authorList>
    </citation>
    <scope>NUCLEOTIDE SEQUENCE</scope>
</reference>